<dbReference type="GO" id="GO:0000270">
    <property type="term" value="P:peptidoglycan metabolic process"/>
    <property type="evidence" value="ECO:0007669"/>
    <property type="project" value="TreeGrafter"/>
</dbReference>
<keyword evidence="1" id="KW-0732">Signal</keyword>
<sequence length="218" mass="23146">MRRLAALVRWGIALLLLSATVTMASAWATVRCDRLIGTDAVYETGVVLGAGFVMPPAPGPGSRDRALAGVRLYEAGVVERLHFSGSAGRGTGFSVGQLMADLAVEDGVPAEDITVETKSESTLENGLLSKPIIATSASNLLITEGFHLIRSRASMAFAGLPVDGMCRSSAFGERGPSDIAWMILRESLAWWFNLARGALWKLGTVLGLEESMPGFLLH</sequence>
<dbReference type="CDD" id="cd06259">
    <property type="entry name" value="YdcF-like"/>
    <property type="match status" value="1"/>
</dbReference>
<dbReference type="GO" id="GO:0043164">
    <property type="term" value="P:Gram-negative-bacterium-type cell wall biogenesis"/>
    <property type="evidence" value="ECO:0007669"/>
    <property type="project" value="TreeGrafter"/>
</dbReference>
<proteinExistence type="predicted"/>
<dbReference type="OrthoDB" id="9809813at2"/>
<dbReference type="Proteomes" id="UP000314011">
    <property type="component" value="Unassembled WGS sequence"/>
</dbReference>
<evidence type="ECO:0000256" key="1">
    <source>
        <dbReference type="SAM" id="SignalP"/>
    </source>
</evidence>
<dbReference type="AlphaFoldDB" id="A0A5C5GDI7"/>
<evidence type="ECO:0000259" key="2">
    <source>
        <dbReference type="Pfam" id="PF02698"/>
    </source>
</evidence>
<feature type="signal peptide" evidence="1">
    <location>
        <begin position="1"/>
        <end position="24"/>
    </location>
</feature>
<feature type="chain" id="PRO_5023057700" evidence="1">
    <location>
        <begin position="25"/>
        <end position="218"/>
    </location>
</feature>
<feature type="domain" description="DUF218" evidence="2">
    <location>
        <begin position="46"/>
        <end position="162"/>
    </location>
</feature>
<dbReference type="PANTHER" id="PTHR30336:SF4">
    <property type="entry name" value="ENVELOPE BIOGENESIS FACTOR ELYC"/>
    <property type="match status" value="1"/>
</dbReference>
<dbReference type="Gene3D" id="3.40.50.620">
    <property type="entry name" value="HUPs"/>
    <property type="match status" value="1"/>
</dbReference>
<evidence type="ECO:0000313" key="4">
    <source>
        <dbReference type="Proteomes" id="UP000314011"/>
    </source>
</evidence>
<dbReference type="InterPro" id="IPR014729">
    <property type="entry name" value="Rossmann-like_a/b/a_fold"/>
</dbReference>
<dbReference type="InterPro" id="IPR003848">
    <property type="entry name" value="DUF218"/>
</dbReference>
<dbReference type="EMBL" id="VFFF01000001">
    <property type="protein sequence ID" value="TNY32059.1"/>
    <property type="molecule type" value="Genomic_DNA"/>
</dbReference>
<name>A0A5C5GDI7_9RHOB</name>
<gene>
    <name evidence="3" type="ORF">FHY64_01795</name>
</gene>
<accession>A0A5C5GDI7</accession>
<dbReference type="GO" id="GO:0005886">
    <property type="term" value="C:plasma membrane"/>
    <property type="evidence" value="ECO:0007669"/>
    <property type="project" value="TreeGrafter"/>
</dbReference>
<keyword evidence="4" id="KW-1185">Reference proteome</keyword>
<evidence type="ECO:0000313" key="3">
    <source>
        <dbReference type="EMBL" id="TNY32059.1"/>
    </source>
</evidence>
<dbReference type="Pfam" id="PF02698">
    <property type="entry name" value="DUF218"/>
    <property type="match status" value="1"/>
</dbReference>
<dbReference type="RefSeq" id="WP_140192738.1">
    <property type="nucleotide sequence ID" value="NZ_CP065915.1"/>
</dbReference>
<dbReference type="InterPro" id="IPR051599">
    <property type="entry name" value="Cell_Envelope_Assoc"/>
</dbReference>
<organism evidence="3 4">
    <name type="scientific">Pelagovum pacificum</name>
    <dbReference type="NCBI Taxonomy" id="2588711"/>
    <lineage>
        <taxon>Bacteria</taxon>
        <taxon>Pseudomonadati</taxon>
        <taxon>Pseudomonadota</taxon>
        <taxon>Alphaproteobacteria</taxon>
        <taxon>Rhodobacterales</taxon>
        <taxon>Paracoccaceae</taxon>
        <taxon>Pelagovum</taxon>
    </lineage>
</organism>
<comment type="caution">
    <text evidence="3">The sequence shown here is derived from an EMBL/GenBank/DDBJ whole genome shotgun (WGS) entry which is preliminary data.</text>
</comment>
<reference evidence="3 4" key="1">
    <citation type="submission" date="2019-06" db="EMBL/GenBank/DDBJ databases">
        <title>Genome of new Rhodobacteraceae sp. SM1903.</title>
        <authorList>
            <person name="Ren X."/>
        </authorList>
    </citation>
    <scope>NUCLEOTIDE SEQUENCE [LARGE SCALE GENOMIC DNA]</scope>
    <source>
        <strain evidence="3 4">SM1903</strain>
    </source>
</reference>
<dbReference type="PANTHER" id="PTHR30336">
    <property type="entry name" value="INNER MEMBRANE PROTEIN, PROBABLE PERMEASE"/>
    <property type="match status" value="1"/>
</dbReference>
<protein>
    <submittedName>
        <fullName evidence="3">YdcF family protein</fullName>
    </submittedName>
</protein>